<dbReference type="InterPro" id="IPR050131">
    <property type="entry name" value="Peptidase_S8_subtilisin-like"/>
</dbReference>
<evidence type="ECO:0000313" key="11">
    <source>
        <dbReference type="Proteomes" id="UP000661691"/>
    </source>
</evidence>
<feature type="active site" description="Charge relay system" evidence="6 7">
    <location>
        <position position="131"/>
    </location>
</feature>
<keyword evidence="2 7" id="KW-0645">Protease</keyword>
<reference evidence="10" key="1">
    <citation type="submission" date="2020-09" db="EMBL/GenBank/DDBJ databases">
        <title>A novel bacterium of genus Hazenella, isolated from South China Sea.</title>
        <authorList>
            <person name="Huang H."/>
            <person name="Mo K."/>
            <person name="Hu Y."/>
        </authorList>
    </citation>
    <scope>NUCLEOTIDE SEQUENCE</scope>
    <source>
        <strain evidence="10">IB182357</strain>
    </source>
</reference>
<dbReference type="EMBL" id="JACXAH010000002">
    <property type="protein sequence ID" value="MBD1371022.1"/>
    <property type="molecule type" value="Genomic_DNA"/>
</dbReference>
<feature type="active site" description="Charge relay system" evidence="6 7">
    <location>
        <position position="164"/>
    </location>
</feature>
<dbReference type="InterPro" id="IPR036852">
    <property type="entry name" value="Peptidase_S8/S53_dom_sf"/>
</dbReference>
<organism evidence="10 11">
    <name type="scientific">Polycladospora coralii</name>
    <dbReference type="NCBI Taxonomy" id="2771432"/>
    <lineage>
        <taxon>Bacteria</taxon>
        <taxon>Bacillati</taxon>
        <taxon>Bacillota</taxon>
        <taxon>Bacilli</taxon>
        <taxon>Bacillales</taxon>
        <taxon>Thermoactinomycetaceae</taxon>
        <taxon>Polycladospora</taxon>
    </lineage>
</organism>
<dbReference type="PANTHER" id="PTHR43806:SF11">
    <property type="entry name" value="CEREVISIN-RELATED"/>
    <property type="match status" value="1"/>
</dbReference>
<evidence type="ECO:0000256" key="2">
    <source>
        <dbReference type="ARBA" id="ARBA00022670"/>
    </source>
</evidence>
<dbReference type="PROSITE" id="PS00137">
    <property type="entry name" value="SUBTILASE_HIS"/>
    <property type="match status" value="1"/>
</dbReference>
<evidence type="ECO:0000256" key="5">
    <source>
        <dbReference type="ARBA" id="ARBA00022825"/>
    </source>
</evidence>
<dbReference type="PROSITE" id="PS51892">
    <property type="entry name" value="SUBTILASE"/>
    <property type="match status" value="1"/>
</dbReference>
<dbReference type="InterPro" id="IPR015500">
    <property type="entry name" value="Peptidase_S8_subtilisin-rel"/>
</dbReference>
<dbReference type="InterPro" id="IPR022398">
    <property type="entry name" value="Peptidase_S8_His-AS"/>
</dbReference>
<dbReference type="PANTHER" id="PTHR43806">
    <property type="entry name" value="PEPTIDASE S8"/>
    <property type="match status" value="1"/>
</dbReference>
<protein>
    <submittedName>
        <fullName evidence="10">S8 family peptidase</fullName>
    </submittedName>
</protein>
<comment type="similarity">
    <text evidence="1 7 8">Belongs to the peptidase S8 family.</text>
</comment>
<dbReference type="CDD" id="cd07477">
    <property type="entry name" value="Peptidases_S8_Subtilisin_subset"/>
    <property type="match status" value="1"/>
</dbReference>
<feature type="active site" description="Charge relay system" evidence="6 7">
    <location>
        <position position="318"/>
    </location>
</feature>
<dbReference type="InterPro" id="IPR023828">
    <property type="entry name" value="Peptidase_S8_Ser-AS"/>
</dbReference>
<accession>A0A926N867</accession>
<evidence type="ECO:0000259" key="9">
    <source>
        <dbReference type="Pfam" id="PF00082"/>
    </source>
</evidence>
<dbReference type="Gene3D" id="3.40.50.200">
    <property type="entry name" value="Peptidase S8/S53 domain"/>
    <property type="match status" value="1"/>
</dbReference>
<dbReference type="SUPFAM" id="SSF52743">
    <property type="entry name" value="Subtilisin-like"/>
    <property type="match status" value="1"/>
</dbReference>
<evidence type="ECO:0000256" key="6">
    <source>
        <dbReference type="PIRSR" id="PIRSR615500-1"/>
    </source>
</evidence>
<dbReference type="InterPro" id="IPR000209">
    <property type="entry name" value="Peptidase_S8/S53_dom"/>
</dbReference>
<name>A0A926N867_9BACL</name>
<keyword evidence="3" id="KW-0479">Metal-binding</keyword>
<dbReference type="InterPro" id="IPR034202">
    <property type="entry name" value="Subtilisin_Carlsberg-like"/>
</dbReference>
<dbReference type="AlphaFoldDB" id="A0A926N867"/>
<dbReference type="PROSITE" id="PS00138">
    <property type="entry name" value="SUBTILASE_SER"/>
    <property type="match status" value="1"/>
</dbReference>
<proteinExistence type="inferred from homology"/>
<evidence type="ECO:0000256" key="8">
    <source>
        <dbReference type="RuleBase" id="RU003355"/>
    </source>
</evidence>
<evidence type="ECO:0000313" key="10">
    <source>
        <dbReference type="EMBL" id="MBD1371022.1"/>
    </source>
</evidence>
<dbReference type="GO" id="GO:0004252">
    <property type="term" value="F:serine-type endopeptidase activity"/>
    <property type="evidence" value="ECO:0007669"/>
    <property type="project" value="UniProtKB-UniRule"/>
</dbReference>
<evidence type="ECO:0000256" key="3">
    <source>
        <dbReference type="ARBA" id="ARBA00022723"/>
    </source>
</evidence>
<dbReference type="GO" id="GO:0046872">
    <property type="term" value="F:metal ion binding"/>
    <property type="evidence" value="ECO:0007669"/>
    <property type="project" value="UniProtKB-KW"/>
</dbReference>
<evidence type="ECO:0000256" key="7">
    <source>
        <dbReference type="PROSITE-ProRule" id="PRU01240"/>
    </source>
</evidence>
<gene>
    <name evidence="10" type="ORF">IC620_01435</name>
</gene>
<sequence>MINPHWLLPTMRVNQNHTRVKMRKIFNIKSGVHLDRYLQEMRRSGVHPIRYLSHLGMMIGEYVSPTSSYGIERHPDIEHMEADIRITINEPYIGDVTMIQQQTLPWGIEQIQAPKAWSYSRGNGVRVAVIDTGIAGEHPAVRDNYRGGINILSPYYAPKDYNGHGTHVAGIIAGRDADLGLTGVSPRTHIYAVKAFNRKGSANLSDLLSAINWCIDNNMQVINMSFGMEKLSESLRQAIQIAYQKKIIMIAATGNRGFTSKIDFPARYNETIGVSSISKEGKLSTFSNMGQGFDIAAPGDKIPSAWLNNTKRDMSGTSMAVPHVSGTVALLLYLNRNLSPENMRHLLKKSSKSLQKQNRIPTLNAYQAVQLYDKSYR</sequence>
<dbReference type="InterPro" id="IPR023827">
    <property type="entry name" value="Peptidase_S8_Asp-AS"/>
</dbReference>
<evidence type="ECO:0000256" key="1">
    <source>
        <dbReference type="ARBA" id="ARBA00011073"/>
    </source>
</evidence>
<keyword evidence="11" id="KW-1185">Reference proteome</keyword>
<comment type="caution">
    <text evidence="10">The sequence shown here is derived from an EMBL/GenBank/DDBJ whole genome shotgun (WGS) entry which is preliminary data.</text>
</comment>
<dbReference type="GO" id="GO:0006508">
    <property type="term" value="P:proteolysis"/>
    <property type="evidence" value="ECO:0007669"/>
    <property type="project" value="UniProtKB-KW"/>
</dbReference>
<keyword evidence="5 7" id="KW-0720">Serine protease</keyword>
<feature type="domain" description="Peptidase S8/S53" evidence="9">
    <location>
        <begin position="122"/>
        <end position="356"/>
    </location>
</feature>
<dbReference type="Pfam" id="PF00082">
    <property type="entry name" value="Peptidase_S8"/>
    <property type="match status" value="1"/>
</dbReference>
<dbReference type="PROSITE" id="PS00136">
    <property type="entry name" value="SUBTILASE_ASP"/>
    <property type="match status" value="1"/>
</dbReference>
<dbReference type="PRINTS" id="PR00723">
    <property type="entry name" value="SUBTILISIN"/>
</dbReference>
<keyword evidence="4 7" id="KW-0378">Hydrolase</keyword>
<dbReference type="Proteomes" id="UP000661691">
    <property type="component" value="Unassembled WGS sequence"/>
</dbReference>
<dbReference type="RefSeq" id="WP_191141323.1">
    <property type="nucleotide sequence ID" value="NZ_JACXAH010000002.1"/>
</dbReference>
<evidence type="ECO:0000256" key="4">
    <source>
        <dbReference type="ARBA" id="ARBA00022801"/>
    </source>
</evidence>